<dbReference type="PROSITE" id="PS00042">
    <property type="entry name" value="HTH_CRP_1"/>
    <property type="match status" value="1"/>
</dbReference>
<dbReference type="CDD" id="cd00038">
    <property type="entry name" value="CAP_ED"/>
    <property type="match status" value="1"/>
</dbReference>
<proteinExistence type="predicted"/>
<dbReference type="InterPro" id="IPR018335">
    <property type="entry name" value="Tscrpt_reg_HTH_Crp-type_CS"/>
</dbReference>
<dbReference type="SUPFAM" id="SSF46785">
    <property type="entry name" value="Winged helix' DNA-binding domain"/>
    <property type="match status" value="1"/>
</dbReference>
<feature type="domain" description="HTH crp-type" evidence="4">
    <location>
        <begin position="145"/>
        <end position="219"/>
    </location>
</feature>
<keyword evidence="6" id="KW-1185">Reference proteome</keyword>
<sequence>MNFPDLFDAFDAAVLPPGLPDAAVLRLRHDTVARELAAGEQLDLDPGRAFFAFLGVGACKLAAFVSSAREQIVSFHFAGDVVHVPAQGRYGYTLSALTDAQLLVIPADSLSRSGPDSCGMLRLASRETENALARSRETSIILGRRSAQERVASFILAIWDRLGAGSQDDGWIDLPMSRGEIADSLGLTIETVSRQFSELRDLGLIETEGRSALRVIDLPGLSRCAGQLPVAA</sequence>
<keyword evidence="3" id="KW-0804">Transcription</keyword>
<dbReference type="InterPro" id="IPR036388">
    <property type="entry name" value="WH-like_DNA-bd_sf"/>
</dbReference>
<dbReference type="SMART" id="SM00419">
    <property type="entry name" value="HTH_CRP"/>
    <property type="match status" value="1"/>
</dbReference>
<dbReference type="Gene3D" id="1.10.10.10">
    <property type="entry name" value="Winged helix-like DNA-binding domain superfamily/Winged helix DNA-binding domain"/>
    <property type="match status" value="1"/>
</dbReference>
<dbReference type="PRINTS" id="PR00034">
    <property type="entry name" value="HTHCRP"/>
</dbReference>
<evidence type="ECO:0000313" key="6">
    <source>
        <dbReference type="Proteomes" id="UP000759298"/>
    </source>
</evidence>
<evidence type="ECO:0000313" key="5">
    <source>
        <dbReference type="EMBL" id="MBY8338298.1"/>
    </source>
</evidence>
<dbReference type="Proteomes" id="UP000759298">
    <property type="component" value="Unassembled WGS sequence"/>
</dbReference>
<protein>
    <submittedName>
        <fullName evidence="5">Helix-turn-helix domain-containing protein</fullName>
    </submittedName>
</protein>
<name>A0ABS7PGU5_9SPHN</name>
<evidence type="ECO:0000256" key="3">
    <source>
        <dbReference type="ARBA" id="ARBA00023163"/>
    </source>
</evidence>
<dbReference type="EMBL" id="JAHWXP010000005">
    <property type="protein sequence ID" value="MBY8338298.1"/>
    <property type="molecule type" value="Genomic_DNA"/>
</dbReference>
<dbReference type="InterPro" id="IPR012318">
    <property type="entry name" value="HTH_CRP"/>
</dbReference>
<evidence type="ECO:0000256" key="2">
    <source>
        <dbReference type="ARBA" id="ARBA00023125"/>
    </source>
</evidence>
<keyword evidence="1" id="KW-0805">Transcription regulation</keyword>
<dbReference type="InterPro" id="IPR000595">
    <property type="entry name" value="cNMP-bd_dom"/>
</dbReference>
<dbReference type="SUPFAM" id="SSF51206">
    <property type="entry name" value="cAMP-binding domain-like"/>
    <property type="match status" value="1"/>
</dbReference>
<dbReference type="Gene3D" id="2.60.120.10">
    <property type="entry name" value="Jelly Rolls"/>
    <property type="match status" value="1"/>
</dbReference>
<evidence type="ECO:0000259" key="4">
    <source>
        <dbReference type="PROSITE" id="PS51063"/>
    </source>
</evidence>
<evidence type="ECO:0000256" key="1">
    <source>
        <dbReference type="ARBA" id="ARBA00023015"/>
    </source>
</evidence>
<dbReference type="PROSITE" id="PS51063">
    <property type="entry name" value="HTH_CRP_2"/>
    <property type="match status" value="1"/>
</dbReference>
<keyword evidence="2" id="KW-0238">DNA-binding</keyword>
<gene>
    <name evidence="5" type="ORF">KYN89_14710</name>
</gene>
<comment type="caution">
    <text evidence="5">The sequence shown here is derived from an EMBL/GenBank/DDBJ whole genome shotgun (WGS) entry which is preliminary data.</text>
</comment>
<dbReference type="CDD" id="cd00092">
    <property type="entry name" value="HTH_CRP"/>
    <property type="match status" value="1"/>
</dbReference>
<reference evidence="5 6" key="1">
    <citation type="submission" date="2021-07" db="EMBL/GenBank/DDBJ databases">
        <title>Alteriqipengyuania abyssalis NZ-12B nov, sp.nov isolated from deep sea sponge in pacific ocean.</title>
        <authorList>
            <person name="Tareen S."/>
            <person name="Wink J."/>
        </authorList>
    </citation>
    <scope>NUCLEOTIDE SEQUENCE [LARGE SCALE GENOMIC DNA]</scope>
    <source>
        <strain evidence="5 6">NZ-12B</strain>
    </source>
</reference>
<dbReference type="InterPro" id="IPR036390">
    <property type="entry name" value="WH_DNA-bd_sf"/>
</dbReference>
<accession>A0ABS7PGU5</accession>
<dbReference type="Pfam" id="PF13545">
    <property type="entry name" value="HTH_Crp_2"/>
    <property type="match status" value="1"/>
</dbReference>
<organism evidence="5 6">
    <name type="scientific">Alteriqipengyuania abyssalis</name>
    <dbReference type="NCBI Taxonomy" id="2860200"/>
    <lineage>
        <taxon>Bacteria</taxon>
        <taxon>Pseudomonadati</taxon>
        <taxon>Pseudomonadota</taxon>
        <taxon>Alphaproteobacteria</taxon>
        <taxon>Sphingomonadales</taxon>
        <taxon>Erythrobacteraceae</taxon>
        <taxon>Alteriqipengyuania</taxon>
    </lineage>
</organism>
<dbReference type="RefSeq" id="WP_222825794.1">
    <property type="nucleotide sequence ID" value="NZ_JAHWXP010000005.1"/>
</dbReference>
<dbReference type="InterPro" id="IPR014710">
    <property type="entry name" value="RmlC-like_jellyroll"/>
</dbReference>
<dbReference type="InterPro" id="IPR018490">
    <property type="entry name" value="cNMP-bd_dom_sf"/>
</dbReference>